<protein>
    <recommendedName>
        <fullName evidence="3">Tetratricopeptide repeat protein</fullName>
    </recommendedName>
</protein>
<dbReference type="AlphaFoldDB" id="A0A8B2NMV9"/>
<proteinExistence type="predicted"/>
<evidence type="ECO:0000313" key="2">
    <source>
        <dbReference type="Proteomes" id="UP000249590"/>
    </source>
</evidence>
<keyword evidence="2" id="KW-1185">Reference proteome</keyword>
<evidence type="ECO:0008006" key="3">
    <source>
        <dbReference type="Google" id="ProtNLM"/>
    </source>
</evidence>
<dbReference type="Proteomes" id="UP000249590">
    <property type="component" value="Unassembled WGS sequence"/>
</dbReference>
<dbReference type="Gene3D" id="1.25.40.10">
    <property type="entry name" value="Tetratricopeptide repeat domain"/>
    <property type="match status" value="1"/>
</dbReference>
<sequence length="436" mass="47808">MFSLCSAASAQTGTSGPSALEARRDQLFLATLNDPDNLDVAFEYALISAKLGDYEGAIATLERILVFAPNLPRVQLELGVLYYRIGARDMARSYLEAVAAQPNLPAPVRERVESFLGAITKQDRRLVMSAQVVGGVQYQTNANAAPGDDTVVVNGIPVVLNNDARATADWNVFSLARVHFSYDLRNQGDLIEVDVTNYNSVFFDMDQLSLNLIEAQVGPSFSLGRVGLDTSRIGVYGILGANALGYSMYSGTYGAGVRLQSSLADNILYDGRAEVRALNYDNSDDYPTVRLQTGQEYRASGRITGLWSPQWITSLALGTRIVDAREDFKSFAELNLIGNVTYRFFGPNYGPLEGSVPWELSLTGGATYRPYWGPDPVLDPGTTEEDVALWAEAGISVPMEHDFAAFFTSQIRHQASNYDTREYTNAIFTLGLSRRF</sequence>
<dbReference type="EMBL" id="QHHQ01000008">
    <property type="protein sequence ID" value="RAH97737.1"/>
    <property type="molecule type" value="Genomic_DNA"/>
</dbReference>
<organism evidence="1 2">
    <name type="scientific">Acuticoccus sediminis</name>
    <dbReference type="NCBI Taxonomy" id="2184697"/>
    <lineage>
        <taxon>Bacteria</taxon>
        <taxon>Pseudomonadati</taxon>
        <taxon>Pseudomonadota</taxon>
        <taxon>Alphaproteobacteria</taxon>
        <taxon>Hyphomicrobiales</taxon>
        <taxon>Amorphaceae</taxon>
        <taxon>Acuticoccus</taxon>
    </lineage>
</organism>
<accession>A0A8B2NMV9</accession>
<dbReference type="SUPFAM" id="SSF48452">
    <property type="entry name" value="TPR-like"/>
    <property type="match status" value="1"/>
</dbReference>
<dbReference type="InterPro" id="IPR011990">
    <property type="entry name" value="TPR-like_helical_dom_sf"/>
</dbReference>
<reference evidence="1 2" key="1">
    <citation type="submission" date="2018-05" db="EMBL/GenBank/DDBJ databases">
        <title>Acuticoccus sediminis sp. nov., isolated from deep-sea sediment of Indian Ocean.</title>
        <authorList>
            <person name="Liu X."/>
            <person name="Lai Q."/>
            <person name="Du Y."/>
            <person name="Sun F."/>
            <person name="Zhang X."/>
            <person name="Wang S."/>
            <person name="Shao Z."/>
        </authorList>
    </citation>
    <scope>NUCLEOTIDE SEQUENCE [LARGE SCALE GENOMIC DNA]</scope>
    <source>
        <strain evidence="1 2">PTG4-2</strain>
    </source>
</reference>
<gene>
    <name evidence="1" type="ORF">DLJ53_28245</name>
</gene>
<comment type="caution">
    <text evidence="1">The sequence shown here is derived from an EMBL/GenBank/DDBJ whole genome shotgun (WGS) entry which is preliminary data.</text>
</comment>
<evidence type="ECO:0000313" key="1">
    <source>
        <dbReference type="EMBL" id="RAH97737.1"/>
    </source>
</evidence>
<name>A0A8B2NMV9_9HYPH</name>